<protein>
    <recommendedName>
        <fullName evidence="2">ribonuclease H</fullName>
        <ecNumber evidence="2">3.1.26.4</ecNumber>
    </recommendedName>
</protein>
<dbReference type="GO" id="GO:0035613">
    <property type="term" value="F:RNA stem-loop binding"/>
    <property type="evidence" value="ECO:0007669"/>
    <property type="project" value="TreeGrafter"/>
</dbReference>
<evidence type="ECO:0000256" key="5">
    <source>
        <dbReference type="ARBA" id="ARBA00022722"/>
    </source>
</evidence>
<evidence type="ECO:0000256" key="1">
    <source>
        <dbReference type="ARBA" id="ARBA00010879"/>
    </source>
</evidence>
<dbReference type="EMBL" id="WEIV01002831">
    <property type="protein sequence ID" value="NWI49707.1"/>
    <property type="molecule type" value="Genomic_DNA"/>
</dbReference>
<accession>A0A851C038</accession>
<keyword evidence="3" id="KW-0808">Transferase</keyword>
<sequence>DAPKFAFTVPAVNNSEPSRRYQWTVLPQGMKNSPTICQWYVAQTLSTVCEKYPTVYCYHYMNDILVAASTVAMLQEVMPVTIEALRRYGLQIAPEKVQRQALWKYLGLKILDQTVQPQTVTIQHSVKTLNDLQKLLGTINWLRPILGLSTTLLAPLFDLLKGDSDLLSHQTLVEEAQKVLRQIELAITERKAWRVVVTTIPLSLYVLLSNNHPLGLIAQWCEAWDDPLHFLEWVFLSYQQKKTVSMQIECIAKVVCKARQRCIQLLGQEPVILMLPLTTEYLDWCMAHSAELQMALLHFPGRILLHHPAHKFFQMHTDLQLAEPTMYSLTPLKGRTIFTNGS</sequence>
<keyword evidence="7" id="KW-0378">Hydrolase</keyword>
<organism evidence="10 11">
    <name type="scientific">Calyptomena viridis</name>
    <name type="common">Lesser green broadbill</name>
    <dbReference type="NCBI Taxonomy" id="135972"/>
    <lineage>
        <taxon>Eukaryota</taxon>
        <taxon>Metazoa</taxon>
        <taxon>Chordata</taxon>
        <taxon>Craniata</taxon>
        <taxon>Vertebrata</taxon>
        <taxon>Euteleostomi</taxon>
        <taxon>Archelosauria</taxon>
        <taxon>Archosauria</taxon>
        <taxon>Dinosauria</taxon>
        <taxon>Saurischia</taxon>
        <taxon>Theropoda</taxon>
        <taxon>Coelurosauria</taxon>
        <taxon>Aves</taxon>
        <taxon>Neognathae</taxon>
        <taxon>Neoaves</taxon>
        <taxon>Telluraves</taxon>
        <taxon>Australaves</taxon>
        <taxon>Passeriformes</taxon>
        <taxon>Eurylaimidae</taxon>
        <taxon>Calyptomena</taxon>
    </lineage>
</organism>
<name>A0A851C038_CALVR</name>
<gene>
    <name evidence="10" type="primary">Ervk18_0</name>
    <name evidence="10" type="ORF">CALVIR_R06471</name>
</gene>
<dbReference type="Pfam" id="PF06817">
    <property type="entry name" value="RVT_thumb"/>
    <property type="match status" value="1"/>
</dbReference>
<keyword evidence="11" id="KW-1185">Reference proteome</keyword>
<dbReference type="EC" id="3.1.26.4" evidence="2"/>
<dbReference type="GO" id="GO:0004523">
    <property type="term" value="F:RNA-DNA hybrid ribonuclease activity"/>
    <property type="evidence" value="ECO:0007669"/>
    <property type="project" value="UniProtKB-EC"/>
</dbReference>
<dbReference type="Proteomes" id="UP000642973">
    <property type="component" value="Unassembled WGS sequence"/>
</dbReference>
<feature type="domain" description="Reverse transcriptase" evidence="9">
    <location>
        <begin position="1"/>
        <end position="110"/>
    </location>
</feature>
<dbReference type="PANTHER" id="PTHR41694">
    <property type="entry name" value="ENDOGENOUS RETROVIRUS GROUP K MEMBER POL PROTEIN"/>
    <property type="match status" value="1"/>
</dbReference>
<keyword evidence="5" id="KW-0540">Nuclease</keyword>
<evidence type="ECO:0000256" key="2">
    <source>
        <dbReference type="ARBA" id="ARBA00012180"/>
    </source>
</evidence>
<feature type="non-terminal residue" evidence="10">
    <location>
        <position position="342"/>
    </location>
</feature>
<keyword evidence="8" id="KW-0695">RNA-directed DNA polymerase</keyword>
<keyword evidence="6" id="KW-0255">Endonuclease</keyword>
<comment type="similarity">
    <text evidence="1">Belongs to the beta type-B retroviral polymerase family. HERV class-II K(HML-2) pol subfamily.</text>
</comment>
<dbReference type="PROSITE" id="PS50878">
    <property type="entry name" value="RT_POL"/>
    <property type="match status" value="1"/>
</dbReference>
<evidence type="ECO:0000256" key="8">
    <source>
        <dbReference type="ARBA" id="ARBA00022918"/>
    </source>
</evidence>
<dbReference type="InterPro" id="IPR043128">
    <property type="entry name" value="Rev_trsase/Diguanyl_cyclase"/>
</dbReference>
<dbReference type="SUPFAM" id="SSF56672">
    <property type="entry name" value="DNA/RNA polymerases"/>
    <property type="match status" value="1"/>
</dbReference>
<feature type="non-terminal residue" evidence="10">
    <location>
        <position position="1"/>
    </location>
</feature>
<dbReference type="Pfam" id="PF00078">
    <property type="entry name" value="RVT_1"/>
    <property type="match status" value="1"/>
</dbReference>
<evidence type="ECO:0000256" key="3">
    <source>
        <dbReference type="ARBA" id="ARBA00022679"/>
    </source>
</evidence>
<dbReference type="GO" id="GO:0003964">
    <property type="term" value="F:RNA-directed DNA polymerase activity"/>
    <property type="evidence" value="ECO:0007669"/>
    <property type="project" value="UniProtKB-KW"/>
</dbReference>
<reference evidence="10" key="1">
    <citation type="submission" date="2019-10" db="EMBL/GenBank/DDBJ databases">
        <title>Bird 10,000 Genomes (B10K) Project - Family phase.</title>
        <authorList>
            <person name="Zhang G."/>
        </authorList>
    </citation>
    <scope>NUCLEOTIDE SEQUENCE</scope>
    <source>
        <strain evidence="10">B10K-DU-002-55</strain>
        <tissue evidence="10">Muscle</tissue>
    </source>
</reference>
<evidence type="ECO:0000256" key="4">
    <source>
        <dbReference type="ARBA" id="ARBA00022695"/>
    </source>
</evidence>
<dbReference type="Gene3D" id="3.10.10.10">
    <property type="entry name" value="HIV Type 1 Reverse Transcriptase, subunit A, domain 1"/>
    <property type="match status" value="1"/>
</dbReference>
<evidence type="ECO:0000313" key="10">
    <source>
        <dbReference type="EMBL" id="NWI49707.1"/>
    </source>
</evidence>
<evidence type="ECO:0000256" key="7">
    <source>
        <dbReference type="ARBA" id="ARBA00022801"/>
    </source>
</evidence>
<proteinExistence type="inferred from homology"/>
<keyword evidence="4" id="KW-0548">Nucleotidyltransferase</keyword>
<dbReference type="InterPro" id="IPR010661">
    <property type="entry name" value="RVT_thumb"/>
</dbReference>
<dbReference type="PANTHER" id="PTHR41694:SF3">
    <property type="entry name" value="RNA-DIRECTED DNA POLYMERASE-RELATED"/>
    <property type="match status" value="1"/>
</dbReference>
<dbReference type="Gene3D" id="3.30.70.270">
    <property type="match status" value="2"/>
</dbReference>
<dbReference type="InterPro" id="IPR000477">
    <property type="entry name" value="RT_dom"/>
</dbReference>
<evidence type="ECO:0000313" key="11">
    <source>
        <dbReference type="Proteomes" id="UP000642973"/>
    </source>
</evidence>
<dbReference type="InterPro" id="IPR043502">
    <property type="entry name" value="DNA/RNA_pol_sf"/>
</dbReference>
<evidence type="ECO:0000256" key="6">
    <source>
        <dbReference type="ARBA" id="ARBA00022759"/>
    </source>
</evidence>
<evidence type="ECO:0000259" key="9">
    <source>
        <dbReference type="PROSITE" id="PS50878"/>
    </source>
</evidence>
<comment type="caution">
    <text evidence="10">The sequence shown here is derived from an EMBL/GenBank/DDBJ whole genome shotgun (WGS) entry which is preliminary data.</text>
</comment>
<dbReference type="AlphaFoldDB" id="A0A851C038"/>